<evidence type="ECO:0000259" key="10">
    <source>
        <dbReference type="Pfam" id="PF00821"/>
    </source>
</evidence>
<dbReference type="GO" id="GO:0005525">
    <property type="term" value="F:GTP binding"/>
    <property type="evidence" value="ECO:0007669"/>
    <property type="project" value="UniProtKB-KW"/>
</dbReference>
<evidence type="ECO:0000259" key="11">
    <source>
        <dbReference type="Pfam" id="PF17297"/>
    </source>
</evidence>
<evidence type="ECO:0000256" key="4">
    <source>
        <dbReference type="ARBA" id="ARBA00022723"/>
    </source>
</evidence>
<dbReference type="GO" id="GO:0019543">
    <property type="term" value="P:propionate catabolic process"/>
    <property type="evidence" value="ECO:0007669"/>
    <property type="project" value="TreeGrafter"/>
</dbReference>
<feature type="non-terminal residue" evidence="12">
    <location>
        <position position="347"/>
    </location>
</feature>
<evidence type="ECO:0000256" key="9">
    <source>
        <dbReference type="ARBA" id="ARBA00023239"/>
    </source>
</evidence>
<dbReference type="Gene3D" id="3.40.449.10">
    <property type="entry name" value="Phosphoenolpyruvate Carboxykinase, domain 1"/>
    <property type="match status" value="1"/>
</dbReference>
<keyword evidence="4" id="KW-0479">Metal-binding</keyword>
<accession>A0A0F8W9S9</accession>
<dbReference type="GO" id="GO:0033993">
    <property type="term" value="P:response to lipid"/>
    <property type="evidence" value="ECO:0007669"/>
    <property type="project" value="TreeGrafter"/>
</dbReference>
<feature type="domain" description="Phosphoenolpyruvate carboxykinase GTP-utilising N-terminal" evidence="11">
    <location>
        <begin position="42"/>
        <end position="225"/>
    </location>
</feature>
<dbReference type="GO" id="GO:0046327">
    <property type="term" value="P:glycerol biosynthetic process from pyruvate"/>
    <property type="evidence" value="ECO:0007669"/>
    <property type="project" value="TreeGrafter"/>
</dbReference>
<dbReference type="EC" id="4.1.1.32" evidence="3"/>
<evidence type="ECO:0000256" key="3">
    <source>
        <dbReference type="ARBA" id="ARBA00012306"/>
    </source>
</evidence>
<dbReference type="AlphaFoldDB" id="A0A0F8W9S9"/>
<dbReference type="SUPFAM" id="SSF53795">
    <property type="entry name" value="PEP carboxykinase-like"/>
    <property type="match status" value="1"/>
</dbReference>
<evidence type="ECO:0000256" key="7">
    <source>
        <dbReference type="ARBA" id="ARBA00023134"/>
    </source>
</evidence>
<dbReference type="GO" id="GO:0005829">
    <property type="term" value="C:cytosol"/>
    <property type="evidence" value="ECO:0007669"/>
    <property type="project" value="TreeGrafter"/>
</dbReference>
<dbReference type="Pfam" id="PF00821">
    <property type="entry name" value="PEPCK_GTP"/>
    <property type="match status" value="1"/>
</dbReference>
<dbReference type="GO" id="GO:0004613">
    <property type="term" value="F:phosphoenolpyruvate carboxykinase (GTP) activity"/>
    <property type="evidence" value="ECO:0007669"/>
    <property type="project" value="UniProtKB-EC"/>
</dbReference>
<dbReference type="PANTHER" id="PTHR11561">
    <property type="entry name" value="PHOSPHOENOLPYRUVATE CARBOXYKINASE"/>
    <property type="match status" value="1"/>
</dbReference>
<evidence type="ECO:0000256" key="8">
    <source>
        <dbReference type="ARBA" id="ARBA00023211"/>
    </source>
</evidence>
<dbReference type="InterPro" id="IPR035078">
    <property type="entry name" value="PEP_carboxykinase_GTP_N"/>
</dbReference>
<dbReference type="GO" id="GO:0030145">
    <property type="term" value="F:manganese ion binding"/>
    <property type="evidence" value="ECO:0007669"/>
    <property type="project" value="TreeGrafter"/>
</dbReference>
<dbReference type="SUPFAM" id="SSF68923">
    <property type="entry name" value="PEP carboxykinase N-terminal domain"/>
    <property type="match status" value="1"/>
</dbReference>
<feature type="domain" description="Phosphoenolpyruvate carboxykinase C-terminal P-loop" evidence="10">
    <location>
        <begin position="234"/>
        <end position="347"/>
    </location>
</feature>
<keyword evidence="7" id="KW-0342">GTP-binding</keyword>
<comment type="caution">
    <text evidence="12">The sequence shown here is derived from an EMBL/GenBank/DDBJ whole genome shotgun (WGS) entry which is preliminary data.</text>
</comment>
<keyword evidence="8" id="KW-0464">Manganese</keyword>
<proteinExistence type="inferred from homology"/>
<dbReference type="GO" id="GO:0042594">
    <property type="term" value="P:response to starvation"/>
    <property type="evidence" value="ECO:0007669"/>
    <property type="project" value="TreeGrafter"/>
</dbReference>
<keyword evidence="6" id="KW-0210">Decarboxylase</keyword>
<evidence type="ECO:0000256" key="2">
    <source>
        <dbReference type="ARBA" id="ARBA00005796"/>
    </source>
</evidence>
<dbReference type="GO" id="GO:0006107">
    <property type="term" value="P:oxaloacetate metabolic process"/>
    <property type="evidence" value="ECO:0007669"/>
    <property type="project" value="TreeGrafter"/>
</dbReference>
<sequence length="347" mass="38661">LAWHLAHRELMKPLVRVEGEKRAKEANKQDPKVIPAKALSMKAVKELAITNGEESKLPMEGHTIHFDLKEEQGRIIDRTFYIANPDEEISSLANKIDRTDALLDIKEKMTGIMRGKTMIIGFYIRGPVGSPVSNPALEITSSAYVIHSAELLYRNAFSYFDKSIDQLGHFYANIHSQGLNRPEDLPHARVYMDRSYQTTYSINCTYAGNTLLLKKGNHRFSVDRAVYEKRGVELSEHMFITGIEGPGGRVTWATGAAPSGCGKTTTAMAGDHFVGDDLAQMWIDHEGIIRSINPECGIFGIVKDVNREGDPILMECLRQAGTEVIWSNVLIDENGTPQWSGNGEEMP</sequence>
<name>A0A0F8W9S9_9ZZZZ</name>
<protein>
    <recommendedName>
        <fullName evidence="3">phosphoenolpyruvate carboxykinase (GTP)</fullName>
        <ecNumber evidence="3">4.1.1.32</ecNumber>
    </recommendedName>
</protein>
<comment type="similarity">
    <text evidence="2">Belongs to the phosphoenolpyruvate carboxykinase [GTP] family.</text>
</comment>
<dbReference type="Pfam" id="PF17297">
    <property type="entry name" value="PEPCK_N"/>
    <property type="match status" value="1"/>
</dbReference>
<evidence type="ECO:0000313" key="12">
    <source>
        <dbReference type="EMBL" id="KKK53557.1"/>
    </source>
</evidence>
<organism evidence="12">
    <name type="scientific">marine sediment metagenome</name>
    <dbReference type="NCBI Taxonomy" id="412755"/>
    <lineage>
        <taxon>unclassified sequences</taxon>
        <taxon>metagenomes</taxon>
        <taxon>ecological metagenomes</taxon>
    </lineage>
</organism>
<keyword evidence="5" id="KW-0547">Nucleotide-binding</keyword>
<feature type="non-terminal residue" evidence="12">
    <location>
        <position position="1"/>
    </location>
</feature>
<dbReference type="InterPro" id="IPR008209">
    <property type="entry name" value="PEP_carboxykinase_GTP"/>
</dbReference>
<comment type="cofactor">
    <cofactor evidence="1">
        <name>Mn(2+)</name>
        <dbReference type="ChEBI" id="CHEBI:29035"/>
    </cofactor>
</comment>
<gene>
    <name evidence="12" type="ORF">LCGC14_3093600</name>
</gene>
<evidence type="ECO:0000256" key="6">
    <source>
        <dbReference type="ARBA" id="ARBA00022793"/>
    </source>
</evidence>
<dbReference type="EMBL" id="LAZR01066442">
    <property type="protein sequence ID" value="KKK53557.1"/>
    <property type="molecule type" value="Genomic_DNA"/>
</dbReference>
<reference evidence="12" key="1">
    <citation type="journal article" date="2015" name="Nature">
        <title>Complex archaea that bridge the gap between prokaryotes and eukaryotes.</title>
        <authorList>
            <person name="Spang A."/>
            <person name="Saw J.H."/>
            <person name="Jorgensen S.L."/>
            <person name="Zaremba-Niedzwiedzka K."/>
            <person name="Martijn J."/>
            <person name="Lind A.E."/>
            <person name="van Eijk R."/>
            <person name="Schleper C."/>
            <person name="Guy L."/>
            <person name="Ettema T.J."/>
        </authorList>
    </citation>
    <scope>NUCLEOTIDE SEQUENCE</scope>
</reference>
<dbReference type="GO" id="GO:0006094">
    <property type="term" value="P:gluconeogenesis"/>
    <property type="evidence" value="ECO:0007669"/>
    <property type="project" value="InterPro"/>
</dbReference>
<dbReference type="InterPro" id="IPR008210">
    <property type="entry name" value="PEP_carboxykinase_N"/>
</dbReference>
<dbReference type="InterPro" id="IPR035077">
    <property type="entry name" value="PEP_carboxykinase_GTP_C"/>
</dbReference>
<keyword evidence="9" id="KW-0456">Lyase</keyword>
<dbReference type="PANTHER" id="PTHR11561:SF0">
    <property type="entry name" value="PHOSPHOENOLPYRUVATE CARBOXYKINASE [GTP]-RELATED"/>
    <property type="match status" value="1"/>
</dbReference>
<evidence type="ECO:0000256" key="1">
    <source>
        <dbReference type="ARBA" id="ARBA00001936"/>
    </source>
</evidence>
<evidence type="ECO:0000256" key="5">
    <source>
        <dbReference type="ARBA" id="ARBA00022741"/>
    </source>
</evidence>
<dbReference type="InterPro" id="IPR013035">
    <property type="entry name" value="PEP_carboxykinase_C"/>
</dbReference>
<dbReference type="GO" id="GO:0071333">
    <property type="term" value="P:cellular response to glucose stimulus"/>
    <property type="evidence" value="ECO:0007669"/>
    <property type="project" value="TreeGrafter"/>
</dbReference>
<dbReference type="Gene3D" id="3.90.228.20">
    <property type="match status" value="1"/>
</dbReference>